<reference evidence="1 2" key="1">
    <citation type="journal article" date="2022" name="Nat. Ecol. Evol.">
        <title>A masculinizing supergene underlies an exaggerated male reproductive morph in a spider.</title>
        <authorList>
            <person name="Hendrickx F."/>
            <person name="De Corte Z."/>
            <person name="Sonet G."/>
            <person name="Van Belleghem S.M."/>
            <person name="Kostlbacher S."/>
            <person name="Vangestel C."/>
        </authorList>
    </citation>
    <scope>NUCLEOTIDE SEQUENCE [LARGE SCALE GENOMIC DNA]</scope>
    <source>
        <strain evidence="1">W744_W776</strain>
    </source>
</reference>
<name>A0AAV6UYM3_9ARAC</name>
<dbReference type="EMBL" id="JAFNEN010000229">
    <property type="protein sequence ID" value="KAG8188828.1"/>
    <property type="molecule type" value="Genomic_DNA"/>
</dbReference>
<evidence type="ECO:0000313" key="1">
    <source>
        <dbReference type="EMBL" id="KAG8188828.1"/>
    </source>
</evidence>
<comment type="caution">
    <text evidence="1">The sequence shown here is derived from an EMBL/GenBank/DDBJ whole genome shotgun (WGS) entry which is preliminary data.</text>
</comment>
<sequence length="122" mass="13796">MTIHPTNSRICLATLSQYLSLKIAHVLYGSVRGLIKCRKGDPEAASHASCMAPIKIILHNHIYLSRQLCNSPKFYLSRQLCNSPRLKLCRQLCKNPPKNYLITCSHLFATPSTATHQTQEYN</sequence>
<accession>A0AAV6UYM3</accession>
<dbReference type="Proteomes" id="UP000827092">
    <property type="component" value="Unassembled WGS sequence"/>
</dbReference>
<organism evidence="1 2">
    <name type="scientific">Oedothorax gibbosus</name>
    <dbReference type="NCBI Taxonomy" id="931172"/>
    <lineage>
        <taxon>Eukaryota</taxon>
        <taxon>Metazoa</taxon>
        <taxon>Ecdysozoa</taxon>
        <taxon>Arthropoda</taxon>
        <taxon>Chelicerata</taxon>
        <taxon>Arachnida</taxon>
        <taxon>Araneae</taxon>
        <taxon>Araneomorphae</taxon>
        <taxon>Entelegynae</taxon>
        <taxon>Araneoidea</taxon>
        <taxon>Linyphiidae</taxon>
        <taxon>Erigoninae</taxon>
        <taxon>Oedothorax</taxon>
    </lineage>
</organism>
<evidence type="ECO:0000313" key="2">
    <source>
        <dbReference type="Proteomes" id="UP000827092"/>
    </source>
</evidence>
<keyword evidence="2" id="KW-1185">Reference proteome</keyword>
<dbReference type="AlphaFoldDB" id="A0AAV6UYM3"/>
<protein>
    <submittedName>
        <fullName evidence="1">Uncharacterized protein</fullName>
    </submittedName>
</protein>
<gene>
    <name evidence="1" type="ORF">JTE90_004641</name>
</gene>
<proteinExistence type="predicted"/>